<comment type="caution">
    <text evidence="2">The sequence shown here is derived from an EMBL/GenBank/DDBJ whole genome shotgun (WGS) entry which is preliminary data.</text>
</comment>
<gene>
    <name evidence="2" type="ORF">POL25_41685</name>
</gene>
<protein>
    <submittedName>
        <fullName evidence="2">Uncharacterized protein</fullName>
    </submittedName>
</protein>
<proteinExistence type="predicted"/>
<dbReference type="EMBL" id="JAQNDL010000005">
    <property type="protein sequence ID" value="MDC0723467.1"/>
    <property type="molecule type" value="Genomic_DNA"/>
</dbReference>
<feature type="compositionally biased region" description="Low complexity" evidence="1">
    <location>
        <begin position="211"/>
        <end position="232"/>
    </location>
</feature>
<evidence type="ECO:0000256" key="1">
    <source>
        <dbReference type="SAM" id="MobiDB-lite"/>
    </source>
</evidence>
<dbReference type="RefSeq" id="WP_272092009.1">
    <property type="nucleotide sequence ID" value="NZ_JAQNDL010000005.1"/>
</dbReference>
<keyword evidence="3" id="KW-1185">Reference proteome</keyword>
<accession>A0ABT5EF74</accession>
<feature type="region of interest" description="Disordered" evidence="1">
    <location>
        <begin position="201"/>
        <end position="278"/>
    </location>
</feature>
<name>A0ABT5EF74_9BACT</name>
<sequence length="278" mass="28943">MPASPSAASAGLAAWDVAARHLVDDDPAAAAAVLSDMPATTAREHAIRLVILERLGDLAGLERAAGPAAAVLLDPAARADLAVLVRTRPLVAAALVGACAPLLPALVDVWSGLRAHLGDGEVRRAALAGLHALAPAAPTGPEDHAALARLLALRGLLAASEGRSAPAIRDLEAALERVSPDLDEDEELAEIHAPRSRACWPRSRRRRPGCTRRLPFAAASRPSGPASACSQSRRSRACLPTTRREAGTWPHSSRRHLPGCVARSGEAPADPAADRRTR</sequence>
<evidence type="ECO:0000313" key="2">
    <source>
        <dbReference type="EMBL" id="MDC0723467.1"/>
    </source>
</evidence>
<organism evidence="2 3">
    <name type="scientific">Nannocystis bainbridge</name>
    <dbReference type="NCBI Taxonomy" id="2995303"/>
    <lineage>
        <taxon>Bacteria</taxon>
        <taxon>Pseudomonadati</taxon>
        <taxon>Myxococcota</taxon>
        <taxon>Polyangia</taxon>
        <taxon>Nannocystales</taxon>
        <taxon>Nannocystaceae</taxon>
        <taxon>Nannocystis</taxon>
    </lineage>
</organism>
<evidence type="ECO:0000313" key="3">
    <source>
        <dbReference type="Proteomes" id="UP001221686"/>
    </source>
</evidence>
<dbReference type="Proteomes" id="UP001221686">
    <property type="component" value="Unassembled WGS sequence"/>
</dbReference>
<reference evidence="2 3" key="1">
    <citation type="submission" date="2022-11" db="EMBL/GenBank/DDBJ databases">
        <title>Minimal conservation of predation-associated metabolite biosynthetic gene clusters underscores biosynthetic potential of Myxococcota including descriptions for ten novel species: Archangium lansinium sp. nov., Myxococcus landrumus sp. nov., Nannocystis bai.</title>
        <authorList>
            <person name="Ahearne A."/>
            <person name="Stevens C."/>
            <person name="Dowd S."/>
        </authorList>
    </citation>
    <scope>NUCLEOTIDE SEQUENCE [LARGE SCALE GENOMIC DNA]</scope>
    <source>
        <strain evidence="2 3">BB15-2</strain>
    </source>
</reference>